<dbReference type="NCBIfam" id="TIGR04057">
    <property type="entry name" value="SusC_RagA_signa"/>
    <property type="match status" value="1"/>
</dbReference>
<evidence type="ECO:0000256" key="6">
    <source>
        <dbReference type="ARBA" id="ARBA00023136"/>
    </source>
</evidence>
<dbReference type="PROSITE" id="PS52016">
    <property type="entry name" value="TONB_DEPENDENT_REC_3"/>
    <property type="match status" value="1"/>
</dbReference>
<evidence type="ECO:0000256" key="9">
    <source>
        <dbReference type="RuleBase" id="RU003357"/>
    </source>
</evidence>
<dbReference type="Gene3D" id="2.170.130.10">
    <property type="entry name" value="TonB-dependent receptor, plug domain"/>
    <property type="match status" value="1"/>
</dbReference>
<feature type="transmembrane region" description="Helical" evidence="10">
    <location>
        <begin position="21"/>
        <end position="42"/>
    </location>
</feature>
<evidence type="ECO:0000256" key="2">
    <source>
        <dbReference type="ARBA" id="ARBA00022448"/>
    </source>
</evidence>
<keyword evidence="2 8" id="KW-0813">Transport</keyword>
<keyword evidence="6 8" id="KW-0472">Membrane</keyword>
<dbReference type="EMBL" id="CP139558">
    <property type="protein sequence ID" value="WPU91412.1"/>
    <property type="molecule type" value="Genomic_DNA"/>
</dbReference>
<keyword evidence="5 9" id="KW-0798">TonB box</keyword>
<evidence type="ECO:0000313" key="13">
    <source>
        <dbReference type="EMBL" id="WPU91412.1"/>
    </source>
</evidence>
<accession>A0ABZ0TDY5</accession>
<keyword evidence="3 8" id="KW-1134">Transmembrane beta strand</keyword>
<keyword evidence="7 8" id="KW-0998">Cell outer membrane</keyword>
<dbReference type="InterPro" id="IPR008969">
    <property type="entry name" value="CarboxyPept-like_regulatory"/>
</dbReference>
<dbReference type="Gene3D" id="2.60.40.1120">
    <property type="entry name" value="Carboxypeptidase-like, regulatory domain"/>
    <property type="match status" value="1"/>
</dbReference>
<name>A0ABZ0TDY5_9SPHI</name>
<dbReference type="SUPFAM" id="SSF49464">
    <property type="entry name" value="Carboxypeptidase regulatory domain-like"/>
    <property type="match status" value="1"/>
</dbReference>
<evidence type="ECO:0000259" key="11">
    <source>
        <dbReference type="Pfam" id="PF00593"/>
    </source>
</evidence>
<dbReference type="InterPro" id="IPR036942">
    <property type="entry name" value="Beta-barrel_TonB_sf"/>
</dbReference>
<feature type="domain" description="TonB-dependent receptor-like beta-barrel" evidence="11">
    <location>
        <begin position="468"/>
        <end position="927"/>
    </location>
</feature>
<reference evidence="13 14" key="1">
    <citation type="submission" date="2023-11" db="EMBL/GenBank/DDBJ databases">
        <title>Analysis of the Genomes of Mucilaginibacter gossypii cycad 4 and M. sabulilitoris SNA2: microbes with the potential for plant growth promotion.</title>
        <authorList>
            <person name="Hirsch A.M."/>
            <person name="Humm E."/>
            <person name="Rubbi M."/>
            <person name="Del Vecchio G."/>
            <person name="Ha S.M."/>
            <person name="Pellegrini M."/>
            <person name="Gunsalus R.P."/>
        </authorList>
    </citation>
    <scope>NUCLEOTIDE SEQUENCE [LARGE SCALE GENOMIC DNA]</scope>
    <source>
        <strain evidence="13 14">SNA2</strain>
    </source>
</reference>
<evidence type="ECO:0000256" key="3">
    <source>
        <dbReference type="ARBA" id="ARBA00022452"/>
    </source>
</evidence>
<dbReference type="Pfam" id="PF00593">
    <property type="entry name" value="TonB_dep_Rec_b-barrel"/>
    <property type="match status" value="1"/>
</dbReference>
<dbReference type="InterPro" id="IPR037066">
    <property type="entry name" value="Plug_dom_sf"/>
</dbReference>
<feature type="domain" description="TonB-dependent receptor plug" evidence="12">
    <location>
        <begin position="217"/>
        <end position="325"/>
    </location>
</feature>
<evidence type="ECO:0000259" key="12">
    <source>
        <dbReference type="Pfam" id="PF07715"/>
    </source>
</evidence>
<evidence type="ECO:0000256" key="4">
    <source>
        <dbReference type="ARBA" id="ARBA00022692"/>
    </source>
</evidence>
<protein>
    <submittedName>
        <fullName evidence="13">TonB-dependent receptor</fullName>
    </submittedName>
</protein>
<evidence type="ECO:0000256" key="8">
    <source>
        <dbReference type="PROSITE-ProRule" id="PRU01360"/>
    </source>
</evidence>
<evidence type="ECO:0000313" key="14">
    <source>
        <dbReference type="Proteomes" id="UP001324380"/>
    </source>
</evidence>
<keyword evidence="14" id="KW-1185">Reference proteome</keyword>
<keyword evidence="4 8" id="KW-0812">Transmembrane</keyword>
<keyword evidence="10" id="KW-1133">Transmembrane helix</keyword>
<dbReference type="RefSeq" id="WP_321560578.1">
    <property type="nucleotide sequence ID" value="NZ_CP139558.1"/>
</dbReference>
<dbReference type="InterPro" id="IPR039426">
    <property type="entry name" value="TonB-dep_rcpt-like"/>
</dbReference>
<proteinExistence type="inferred from homology"/>
<dbReference type="NCBIfam" id="TIGR04056">
    <property type="entry name" value="OMP_RagA_SusC"/>
    <property type="match status" value="1"/>
</dbReference>
<dbReference type="Gene3D" id="2.40.170.20">
    <property type="entry name" value="TonB-dependent receptor, beta-barrel domain"/>
    <property type="match status" value="1"/>
</dbReference>
<dbReference type="Pfam" id="PF07715">
    <property type="entry name" value="Plug"/>
    <property type="match status" value="1"/>
</dbReference>
<evidence type="ECO:0000256" key="5">
    <source>
        <dbReference type="ARBA" id="ARBA00023077"/>
    </source>
</evidence>
<dbReference type="InterPro" id="IPR012910">
    <property type="entry name" value="Plug_dom"/>
</dbReference>
<dbReference type="Pfam" id="PF13715">
    <property type="entry name" value="CarbopepD_reg_2"/>
    <property type="match status" value="1"/>
</dbReference>
<keyword evidence="13" id="KW-0675">Receptor</keyword>
<evidence type="ECO:0000256" key="1">
    <source>
        <dbReference type="ARBA" id="ARBA00004571"/>
    </source>
</evidence>
<sequence>MKKTRRVFPLQGVPVCLKVILLMKAVFFIILVTCMQVSASVYSQQKFTLSIKQTEVSSILTKIQKQSDYRFFYNYSVIKRLGKVDLNVKDATIDQILSTIIDNKLSYKMSDDHVVIISNQEDANKQAIIKGKVVDKTGEPLIGVSVKLQGTNVGVTTDVNGSFSINAPDDGVLELTYIGYAKKVIPISGNHNLSITMDALPSALNEVVVVGYGTTKKIDLTGSVASVKGTDIQNLPVSSAAQALDGRASGVNIVRNDGSPGSAPSIRIRGTGTLNDANPLVVVDGVPTSNVDALSDINPNDIASVDILKDASASAIYGTRAANGVVLVTTKKGTYNQKLGTTVNFYNGFSKSTKYIDLLTAPDLYKLKRERYTNDGVAIDAPWNNDYYATQRTDWQRAIMGTGHVTSGDVNITGGNDVSNYYFSTSLYNEDGIIDKTNFKRFSTRINSEHKIKPWLKLGENIQLTYTDNNGFDTYSSQTGLIFSALRFNPAIPLVNPDGTYGTSKAFANQLGDINSPYATIQQADRYTRKYRALANAFAEITFIKDLKLRVNYAFDGTINRGYNFSIQDLNQARQNTSSTLTQTEAEVASQLLEAFVTYDKTFGKSHVVFTGGYSYQNFKGGNFAAGRVGYDDTSPDQRILDLGTSLLTASGNYKFPSAGGGLDKVSALESGFGRLFYDYDGRFLATVTFRADGSSKFGPTNKWGYFPAFSLGWRLSNEQFIKNINWISNLKLTGGWGELGNQSVDGFQYVSTITVNNTYGNGGYAFGGTGVSGAAITTIANPDIHWERTSMANVSLDAGFLNNRLNTTITYFNKDTKDMLLAPPEVGTFGLVAIPDRNIGKMNNRGVELEVNYQGGDKVKYSVGANASFIKNKVTELNGAGSFVGSVVYGRSSQEISRTYQGQPISSFYGWKTNGLYQTQADIDNDPALKNDPRKGNIKPGDVRFLDLDGNGLIDGNDRANLGNPNPNVTAGLQGSVSYKGFDLAANFTGVFGVSLYNADRMQGIDPTYPFNLYAETLGRWTGPGTSNTIPRMSLDRANDNYRTSDLFVESGNYFSLKNVTLGYTLPAAWAKKAALNSVRIYASGQNVFMITNYKGYTPELGYTDGNLQRGVDVAQYPAVRTITFGLTVKL</sequence>
<gene>
    <name evidence="13" type="ORF">SNE25_19020</name>
</gene>
<dbReference type="Proteomes" id="UP001324380">
    <property type="component" value="Chromosome"/>
</dbReference>
<dbReference type="SUPFAM" id="SSF56935">
    <property type="entry name" value="Porins"/>
    <property type="match status" value="1"/>
</dbReference>
<organism evidence="13 14">
    <name type="scientific">Mucilaginibacter sabulilitoris</name>
    <dbReference type="NCBI Taxonomy" id="1173583"/>
    <lineage>
        <taxon>Bacteria</taxon>
        <taxon>Pseudomonadati</taxon>
        <taxon>Bacteroidota</taxon>
        <taxon>Sphingobacteriia</taxon>
        <taxon>Sphingobacteriales</taxon>
        <taxon>Sphingobacteriaceae</taxon>
        <taxon>Mucilaginibacter</taxon>
    </lineage>
</organism>
<comment type="similarity">
    <text evidence="8 9">Belongs to the TonB-dependent receptor family.</text>
</comment>
<dbReference type="InterPro" id="IPR023997">
    <property type="entry name" value="TonB-dep_OMP_SusC/RagA_CS"/>
</dbReference>
<evidence type="ECO:0000256" key="7">
    <source>
        <dbReference type="ARBA" id="ARBA00023237"/>
    </source>
</evidence>
<dbReference type="InterPro" id="IPR000531">
    <property type="entry name" value="Beta-barrel_TonB"/>
</dbReference>
<comment type="subcellular location">
    <subcellularLocation>
        <location evidence="1 8">Cell outer membrane</location>
        <topology evidence="1 8">Multi-pass membrane protein</topology>
    </subcellularLocation>
</comment>
<evidence type="ECO:0000256" key="10">
    <source>
        <dbReference type="SAM" id="Phobius"/>
    </source>
</evidence>
<dbReference type="InterPro" id="IPR023996">
    <property type="entry name" value="TonB-dep_OMP_SusC/RagA"/>
</dbReference>